<evidence type="ECO:0000256" key="9">
    <source>
        <dbReference type="RuleBase" id="RU000492"/>
    </source>
</evidence>
<keyword evidence="3 9" id="KW-0547">Nucleotide-binding</keyword>
<dbReference type="GO" id="GO:0005634">
    <property type="term" value="C:nucleus"/>
    <property type="evidence" value="ECO:0007669"/>
    <property type="project" value="UniProtKB-SubCell"/>
</dbReference>
<dbReference type="GeneID" id="26262321"/>
<evidence type="ECO:0000256" key="5">
    <source>
        <dbReference type="ARBA" id="ARBA00022806"/>
    </source>
</evidence>
<evidence type="ECO:0000313" key="14">
    <source>
        <dbReference type="EMBL" id="KHN69180.1"/>
    </source>
</evidence>
<feature type="domain" description="Helicase ATP-binding" evidence="11">
    <location>
        <begin position="116"/>
        <end position="291"/>
    </location>
</feature>
<evidence type="ECO:0000259" key="11">
    <source>
        <dbReference type="PROSITE" id="PS51192"/>
    </source>
</evidence>
<feature type="domain" description="DEAD-box RNA helicase Q" evidence="13">
    <location>
        <begin position="85"/>
        <end position="113"/>
    </location>
</feature>
<dbReference type="OrthoDB" id="196131at2759"/>
<dbReference type="PROSITE" id="PS51194">
    <property type="entry name" value="HELICASE_CTER"/>
    <property type="match status" value="1"/>
</dbReference>
<reference evidence="14 15" key="1">
    <citation type="journal article" date="2014" name="MBio">
        <title>The Ordospora colligata genome; evolution of extreme reduction in microsporidia and host-to-parasite horizontal gene transfer.</title>
        <authorList>
            <person name="Pombert J.-F."/>
            <person name="Haag K.L."/>
            <person name="Beidas S."/>
            <person name="Ebert D."/>
            <person name="Keeling P.J."/>
        </authorList>
    </citation>
    <scope>NUCLEOTIDE SEQUENCE [LARGE SCALE GENOMIC DNA]</scope>
    <source>
        <strain evidence="14 15">OC4</strain>
    </source>
</reference>
<feature type="region of interest" description="Disordered" evidence="10">
    <location>
        <begin position="1"/>
        <end position="42"/>
    </location>
</feature>
<dbReference type="CDD" id="cd17966">
    <property type="entry name" value="DEADc_DDX5_DDX17"/>
    <property type="match status" value="1"/>
</dbReference>
<dbReference type="PANTHER" id="PTHR47958">
    <property type="entry name" value="ATP-DEPENDENT RNA HELICASE DBP3"/>
    <property type="match status" value="1"/>
</dbReference>
<dbReference type="Gene3D" id="3.40.50.300">
    <property type="entry name" value="P-loop containing nucleotide triphosphate hydrolases"/>
    <property type="match status" value="2"/>
</dbReference>
<sequence>MIYRNQDGDRRGYRGGSRMDGGSRYGSRPRREPYRCEPLPELPPVEFQKDLYEGAKNKMSDSEIAAFRKKNEMMVKGRDIPEPIEGFADAGFSERVVSEFKKKGFSEPTPIQAQGWPMALSGRDMVGIAQTGSGKTLSFILPALVHAKAQVPLRRGDGPIVLVLAPTRELVMQIKKVADEYCGMFNLRSAAVYGGASAQPQIRSLHEGVEVLVATPGRLIDLHDQGHAPLSRVTFLVLDEADRMLDMGFEPQLRRIIPKTHSDKQTLMWSATWPREVRELAESYMKEYIQVTIGNEELKTNSKIKQIVEVCGEREKEEKLLEVLGNHKGEKIIVFCNMKRTCDDLEYVLCRAGHGASAIHGDKSQNIRDKVLDDFRIGRRSVLIATEVAGRGLDVNDVKLVVNFDFPGSCEDYVHRIGRTARGSCKEGVSHTFFTTADRGNARELIRMLREAKQEIPSELEGMVRAPSSDRYGSRNNSRYGYDYNRERTSRYSARR</sequence>
<name>A0A0B2UJM1_9MICR</name>
<dbReference type="GO" id="GO:0003724">
    <property type="term" value="F:RNA helicase activity"/>
    <property type="evidence" value="ECO:0007669"/>
    <property type="project" value="UniProtKB-EC"/>
</dbReference>
<dbReference type="InterPro" id="IPR000629">
    <property type="entry name" value="RNA-helicase_DEAD-box_CS"/>
</dbReference>
<dbReference type="HOGENOM" id="CLU_003041_16_9_1"/>
<evidence type="ECO:0000256" key="3">
    <source>
        <dbReference type="ARBA" id="ARBA00022741"/>
    </source>
</evidence>
<dbReference type="FunFam" id="3.40.50.300:FF:000008">
    <property type="entry name" value="ATP-dependent RNA helicase RhlB"/>
    <property type="match status" value="1"/>
</dbReference>
<feature type="domain" description="Helicase C-terminal" evidence="12">
    <location>
        <begin position="303"/>
        <end position="464"/>
    </location>
</feature>
<dbReference type="SMART" id="SM00487">
    <property type="entry name" value="DEXDc"/>
    <property type="match status" value="1"/>
</dbReference>
<comment type="subcellular location">
    <subcellularLocation>
        <location evidence="1">Nucleus</location>
    </subcellularLocation>
</comment>
<comment type="caution">
    <text evidence="14">The sequence shown here is derived from an EMBL/GenBank/DDBJ whole genome shotgun (WGS) entry which is preliminary data.</text>
</comment>
<evidence type="ECO:0000313" key="15">
    <source>
        <dbReference type="Proteomes" id="UP000031056"/>
    </source>
</evidence>
<comment type="similarity">
    <text evidence="9">Belongs to the DEAD box helicase family.</text>
</comment>
<feature type="region of interest" description="Disordered" evidence="10">
    <location>
        <begin position="459"/>
        <end position="496"/>
    </location>
</feature>
<dbReference type="InterPro" id="IPR027417">
    <property type="entry name" value="P-loop_NTPase"/>
</dbReference>
<keyword evidence="15" id="KW-1185">Reference proteome</keyword>
<dbReference type="SMART" id="SM00490">
    <property type="entry name" value="HELICc"/>
    <property type="match status" value="1"/>
</dbReference>
<evidence type="ECO:0000256" key="8">
    <source>
        <dbReference type="PROSITE-ProRule" id="PRU00552"/>
    </source>
</evidence>
<evidence type="ECO:0000256" key="1">
    <source>
        <dbReference type="ARBA" id="ARBA00004123"/>
    </source>
</evidence>
<dbReference type="SUPFAM" id="SSF52540">
    <property type="entry name" value="P-loop containing nucleoside triphosphate hydrolases"/>
    <property type="match status" value="1"/>
</dbReference>
<organism evidence="14 15">
    <name type="scientific">Ordospora colligata OC4</name>
    <dbReference type="NCBI Taxonomy" id="1354746"/>
    <lineage>
        <taxon>Eukaryota</taxon>
        <taxon>Fungi</taxon>
        <taxon>Fungi incertae sedis</taxon>
        <taxon>Microsporidia</taxon>
        <taxon>Ordosporidae</taxon>
        <taxon>Ordospora</taxon>
    </lineage>
</organism>
<keyword evidence="4 9" id="KW-0378">Hydrolase</keyword>
<evidence type="ECO:0000256" key="4">
    <source>
        <dbReference type="ARBA" id="ARBA00022801"/>
    </source>
</evidence>
<keyword evidence="6 9" id="KW-0067">ATP-binding</keyword>
<dbReference type="InterPro" id="IPR014001">
    <property type="entry name" value="Helicase_ATP-bd"/>
</dbReference>
<evidence type="ECO:0000256" key="6">
    <source>
        <dbReference type="ARBA" id="ARBA00022840"/>
    </source>
</evidence>
<dbReference type="VEuPathDB" id="MicrosporidiaDB:M896_091080"/>
<dbReference type="STRING" id="1354746.A0A0B2UJM1"/>
<dbReference type="PROSITE" id="PS51195">
    <property type="entry name" value="Q_MOTIF"/>
    <property type="match status" value="1"/>
</dbReference>
<dbReference type="Pfam" id="PF00271">
    <property type="entry name" value="Helicase_C"/>
    <property type="match status" value="1"/>
</dbReference>
<dbReference type="GO" id="GO:0016787">
    <property type="term" value="F:hydrolase activity"/>
    <property type="evidence" value="ECO:0007669"/>
    <property type="project" value="UniProtKB-KW"/>
</dbReference>
<dbReference type="InterPro" id="IPR011545">
    <property type="entry name" value="DEAD/DEAH_box_helicase_dom"/>
</dbReference>
<dbReference type="EC" id="3.6.4.13" evidence="2"/>
<feature type="compositionally biased region" description="Basic and acidic residues" evidence="10">
    <location>
        <begin position="1"/>
        <end position="12"/>
    </location>
</feature>
<dbReference type="Proteomes" id="UP000031056">
    <property type="component" value="Unassembled WGS sequence"/>
</dbReference>
<gene>
    <name evidence="14" type="ORF">M896_091080</name>
</gene>
<dbReference type="FunCoup" id="A0A0B2UJM1">
    <property type="interactions" value="315"/>
</dbReference>
<dbReference type="InterPro" id="IPR001650">
    <property type="entry name" value="Helicase_C-like"/>
</dbReference>
<keyword evidence="5 9" id="KW-0347">Helicase</keyword>
<keyword evidence="7" id="KW-0539">Nucleus</keyword>
<dbReference type="GO" id="GO:0003676">
    <property type="term" value="F:nucleic acid binding"/>
    <property type="evidence" value="ECO:0007669"/>
    <property type="project" value="InterPro"/>
</dbReference>
<dbReference type="InterPro" id="IPR014014">
    <property type="entry name" value="RNA_helicase_DEAD_Q_motif"/>
</dbReference>
<feature type="short sequence motif" description="Q motif" evidence="8">
    <location>
        <begin position="85"/>
        <end position="113"/>
    </location>
</feature>
<evidence type="ECO:0000256" key="7">
    <source>
        <dbReference type="ARBA" id="ARBA00023242"/>
    </source>
</evidence>
<dbReference type="EMBL" id="JOKQ01000009">
    <property type="protein sequence ID" value="KHN69180.1"/>
    <property type="molecule type" value="Genomic_DNA"/>
</dbReference>
<dbReference type="CDD" id="cd18787">
    <property type="entry name" value="SF2_C_DEAD"/>
    <property type="match status" value="1"/>
</dbReference>
<evidence type="ECO:0000256" key="2">
    <source>
        <dbReference type="ARBA" id="ARBA00012552"/>
    </source>
</evidence>
<dbReference type="GO" id="GO:0005524">
    <property type="term" value="F:ATP binding"/>
    <property type="evidence" value="ECO:0007669"/>
    <property type="project" value="UniProtKB-KW"/>
</dbReference>
<dbReference type="Pfam" id="PF00270">
    <property type="entry name" value="DEAD"/>
    <property type="match status" value="1"/>
</dbReference>
<dbReference type="InParanoid" id="A0A0B2UJM1"/>
<proteinExistence type="inferred from homology"/>
<dbReference type="AlphaFoldDB" id="A0A0B2UJM1"/>
<protein>
    <recommendedName>
        <fullName evidence="2">RNA helicase</fullName>
        <ecNumber evidence="2">3.6.4.13</ecNumber>
    </recommendedName>
</protein>
<evidence type="ECO:0000259" key="13">
    <source>
        <dbReference type="PROSITE" id="PS51195"/>
    </source>
</evidence>
<evidence type="ECO:0000259" key="12">
    <source>
        <dbReference type="PROSITE" id="PS51194"/>
    </source>
</evidence>
<dbReference type="PROSITE" id="PS51192">
    <property type="entry name" value="HELICASE_ATP_BIND_1"/>
    <property type="match status" value="1"/>
</dbReference>
<evidence type="ECO:0000256" key="10">
    <source>
        <dbReference type="SAM" id="MobiDB-lite"/>
    </source>
</evidence>
<dbReference type="PROSITE" id="PS00039">
    <property type="entry name" value="DEAD_ATP_HELICASE"/>
    <property type="match status" value="1"/>
</dbReference>
<dbReference type="FunFam" id="3.40.50.300:FF:000079">
    <property type="entry name" value="probable ATP-dependent RNA helicase DDX17"/>
    <property type="match status" value="1"/>
</dbReference>
<dbReference type="RefSeq" id="XP_014563222.1">
    <property type="nucleotide sequence ID" value="XM_014707736.1"/>
</dbReference>
<accession>A0A0B2UJM1</accession>